<evidence type="ECO:0000313" key="3">
    <source>
        <dbReference type="Proteomes" id="UP000003688"/>
    </source>
</evidence>
<accession>B9XDR0</accession>
<dbReference type="EMBL" id="ABOX02000006">
    <property type="protein sequence ID" value="EEF62206.1"/>
    <property type="molecule type" value="Genomic_DNA"/>
</dbReference>
<evidence type="ECO:0000313" key="2">
    <source>
        <dbReference type="EMBL" id="EEF62206.1"/>
    </source>
</evidence>
<gene>
    <name evidence="2" type="ORF">Cflav_PD6482</name>
</gene>
<feature type="compositionally biased region" description="Basic and acidic residues" evidence="1">
    <location>
        <begin position="1"/>
        <end position="10"/>
    </location>
</feature>
<reference evidence="2 3" key="1">
    <citation type="journal article" date="2011" name="J. Bacteriol.">
        <title>Genome sequence of 'Pedosphaera parvula' Ellin514, an aerobic Verrucomicrobial isolate from pasture soil.</title>
        <authorList>
            <person name="Kant R."/>
            <person name="van Passel M.W."/>
            <person name="Sangwan P."/>
            <person name="Palva A."/>
            <person name="Lucas S."/>
            <person name="Copeland A."/>
            <person name="Lapidus A."/>
            <person name="Glavina Del Rio T."/>
            <person name="Dalin E."/>
            <person name="Tice H."/>
            <person name="Bruce D."/>
            <person name="Goodwin L."/>
            <person name="Pitluck S."/>
            <person name="Chertkov O."/>
            <person name="Larimer F.W."/>
            <person name="Land M.L."/>
            <person name="Hauser L."/>
            <person name="Brettin T.S."/>
            <person name="Detter J.C."/>
            <person name="Han S."/>
            <person name="de Vos W.M."/>
            <person name="Janssen P.H."/>
            <person name="Smidt H."/>
        </authorList>
    </citation>
    <scope>NUCLEOTIDE SEQUENCE [LARGE SCALE GENOMIC DNA]</scope>
    <source>
        <strain evidence="2 3">Ellin514</strain>
    </source>
</reference>
<comment type="caution">
    <text evidence="2">The sequence shown here is derived from an EMBL/GenBank/DDBJ whole genome shotgun (WGS) entry which is preliminary data.</text>
</comment>
<proteinExistence type="predicted"/>
<name>B9XDR0_PEDPL</name>
<dbReference type="AlphaFoldDB" id="B9XDR0"/>
<organism evidence="2 3">
    <name type="scientific">Pedosphaera parvula (strain Ellin514)</name>
    <dbReference type="NCBI Taxonomy" id="320771"/>
    <lineage>
        <taxon>Bacteria</taxon>
        <taxon>Pseudomonadati</taxon>
        <taxon>Verrucomicrobiota</taxon>
        <taxon>Pedosphaerae</taxon>
        <taxon>Pedosphaerales</taxon>
        <taxon>Pedosphaeraceae</taxon>
        <taxon>Pedosphaera</taxon>
    </lineage>
</organism>
<protein>
    <submittedName>
        <fullName evidence="2">Uncharacterized protein</fullName>
    </submittedName>
</protein>
<dbReference type="Proteomes" id="UP000003688">
    <property type="component" value="Unassembled WGS sequence"/>
</dbReference>
<evidence type="ECO:0000256" key="1">
    <source>
        <dbReference type="SAM" id="MobiDB-lite"/>
    </source>
</evidence>
<sequence>MHKVIVERPRGGGGCGKQNRRANIPFEDRPRFQGIKRAHVRRKWFGEHLGPLRRWLRSQVGRPWNEVYSEACKVIKPDSVVRNHIKFHLLEMVIRHTFMNEGEIWCFDSNWRMAGGPVNQIAGRCKPFYVHPETGILCEQVWWRKRATYFEKEAQQRSETQRQLSRNVRLIKLNGLWFECQMEFFRETQNPTPYDVALGRQVYGSISCKMYGDYVHCVAKRQLSRKELRRYGLSNQMKTSEFTKGGGSRLDGAARHFALLLRRALKPVSRLILFPIEITKIKYYSKIFHRVEAIGLSLITKWSRVRIPPPAPDAGVVQW</sequence>
<keyword evidence="3" id="KW-1185">Reference proteome</keyword>
<feature type="region of interest" description="Disordered" evidence="1">
    <location>
        <begin position="1"/>
        <end position="22"/>
    </location>
</feature>